<evidence type="ECO:0000256" key="8">
    <source>
        <dbReference type="ARBA" id="ARBA00023032"/>
    </source>
</evidence>
<keyword evidence="7 10" id="KW-1133">Transmembrane helix</keyword>
<accession>A0ABQ2KIJ6</accession>
<keyword evidence="8" id="KW-0764">Sulfate transport</keyword>
<feature type="transmembrane region" description="Helical" evidence="10">
    <location>
        <begin position="143"/>
        <end position="176"/>
    </location>
</feature>
<sequence>MRARLADLLAGARLLLRGFGTWARDPGLMALGAVPALIVGAAMLALVVVVAVNVEGWAAALSPWAAGWDDLWSGAVRFAIALGILVGTVVLCVLSFAAITLAVGEPFYERIRQRVDERLGAAPEGPERGFWAGLGSGLRDALVLLLMAAGTALVVLVAGLVPLIGTALGLVLGAVLGGRALSRELTGLAGEARGLALAERRALLASRPWRSLGFGIAAYLVLLVPGLAVVATPAAIVGATLLVRDLRGEATTAPERAA</sequence>
<evidence type="ECO:0000256" key="6">
    <source>
        <dbReference type="ARBA" id="ARBA00022692"/>
    </source>
</evidence>
<keyword evidence="3" id="KW-1003">Cell membrane</keyword>
<name>A0ABQ2KIJ6_9MICO</name>
<evidence type="ECO:0000256" key="5">
    <source>
        <dbReference type="ARBA" id="ARBA00022605"/>
    </source>
</evidence>
<reference evidence="12" key="1">
    <citation type="journal article" date="2019" name="Int. J. Syst. Evol. Microbiol.">
        <title>The Global Catalogue of Microorganisms (GCM) 10K type strain sequencing project: providing services to taxonomists for standard genome sequencing and annotation.</title>
        <authorList>
            <consortium name="The Broad Institute Genomics Platform"/>
            <consortium name="The Broad Institute Genome Sequencing Center for Infectious Disease"/>
            <person name="Wu L."/>
            <person name="Ma J."/>
        </authorList>
    </citation>
    <scope>NUCLEOTIDE SEQUENCE [LARGE SCALE GENOMIC DNA]</scope>
    <source>
        <strain evidence="12">CGMCC 1.6960</strain>
    </source>
</reference>
<comment type="caution">
    <text evidence="11">The sequence shown here is derived from an EMBL/GenBank/DDBJ whole genome shotgun (WGS) entry which is preliminary data.</text>
</comment>
<protein>
    <submittedName>
        <fullName evidence="11">Membrane protein</fullName>
    </submittedName>
</protein>
<evidence type="ECO:0000256" key="10">
    <source>
        <dbReference type="SAM" id="Phobius"/>
    </source>
</evidence>
<keyword evidence="2" id="KW-0813">Transport</keyword>
<dbReference type="Proteomes" id="UP000626982">
    <property type="component" value="Unassembled WGS sequence"/>
</dbReference>
<evidence type="ECO:0000256" key="9">
    <source>
        <dbReference type="ARBA" id="ARBA00023136"/>
    </source>
</evidence>
<keyword evidence="6 10" id="KW-0812">Transmembrane</keyword>
<dbReference type="Pfam" id="PF07264">
    <property type="entry name" value="EI24"/>
    <property type="match status" value="1"/>
</dbReference>
<evidence type="ECO:0000313" key="11">
    <source>
        <dbReference type="EMBL" id="GGN84563.1"/>
    </source>
</evidence>
<feature type="transmembrane region" description="Helical" evidence="10">
    <location>
        <begin position="27"/>
        <end position="54"/>
    </location>
</feature>
<dbReference type="InterPro" id="IPR050480">
    <property type="entry name" value="CysZ-like"/>
</dbReference>
<keyword evidence="5" id="KW-0028">Amino-acid biosynthesis</keyword>
<keyword evidence="4" id="KW-0997">Cell inner membrane</keyword>
<comment type="subcellular location">
    <subcellularLocation>
        <location evidence="1">Membrane</location>
        <topology evidence="1">Multi-pass membrane protein</topology>
    </subcellularLocation>
</comment>
<evidence type="ECO:0000256" key="3">
    <source>
        <dbReference type="ARBA" id="ARBA00022475"/>
    </source>
</evidence>
<evidence type="ECO:0000256" key="1">
    <source>
        <dbReference type="ARBA" id="ARBA00004141"/>
    </source>
</evidence>
<proteinExistence type="predicted"/>
<evidence type="ECO:0000256" key="7">
    <source>
        <dbReference type="ARBA" id="ARBA00022989"/>
    </source>
</evidence>
<feature type="transmembrane region" description="Helical" evidence="10">
    <location>
        <begin position="74"/>
        <end position="104"/>
    </location>
</feature>
<evidence type="ECO:0000256" key="4">
    <source>
        <dbReference type="ARBA" id="ARBA00022519"/>
    </source>
</evidence>
<dbReference type="PANTHER" id="PTHR37468:SF1">
    <property type="entry name" value="SULFATE TRANSPORTER CYSZ"/>
    <property type="match status" value="1"/>
</dbReference>
<dbReference type="EMBL" id="BMLM01000001">
    <property type="protein sequence ID" value="GGN84563.1"/>
    <property type="molecule type" value="Genomic_DNA"/>
</dbReference>
<dbReference type="RefSeq" id="WP_188717688.1">
    <property type="nucleotide sequence ID" value="NZ_BAABBD010000002.1"/>
</dbReference>
<gene>
    <name evidence="11" type="ORF">GCM10010968_16470</name>
</gene>
<dbReference type="InterPro" id="IPR059112">
    <property type="entry name" value="CysZ/EI24"/>
</dbReference>
<evidence type="ECO:0000256" key="2">
    <source>
        <dbReference type="ARBA" id="ARBA00022448"/>
    </source>
</evidence>
<feature type="transmembrane region" description="Helical" evidence="10">
    <location>
        <begin position="216"/>
        <end position="243"/>
    </location>
</feature>
<dbReference type="PANTHER" id="PTHR37468">
    <property type="entry name" value="SULFATE TRANSPORTER CYSZ"/>
    <property type="match status" value="1"/>
</dbReference>
<organism evidence="11 12">
    <name type="scientific">Agrococcus terreus</name>
    <dbReference type="NCBI Taxonomy" id="574649"/>
    <lineage>
        <taxon>Bacteria</taxon>
        <taxon>Bacillati</taxon>
        <taxon>Actinomycetota</taxon>
        <taxon>Actinomycetes</taxon>
        <taxon>Micrococcales</taxon>
        <taxon>Microbacteriaceae</taxon>
        <taxon>Agrococcus</taxon>
    </lineage>
</organism>
<keyword evidence="9 10" id="KW-0472">Membrane</keyword>
<keyword evidence="12" id="KW-1185">Reference proteome</keyword>
<evidence type="ECO:0000313" key="12">
    <source>
        <dbReference type="Proteomes" id="UP000626982"/>
    </source>
</evidence>